<accession>A0A9W9HB81</accession>
<dbReference type="InterPro" id="IPR010080">
    <property type="entry name" value="Thioester_reductase-like_dom"/>
</dbReference>
<dbReference type="Pfam" id="PF13193">
    <property type="entry name" value="AMP-binding_C"/>
    <property type="match status" value="1"/>
</dbReference>
<dbReference type="InterPro" id="IPR013120">
    <property type="entry name" value="FAR_NAD-bd"/>
</dbReference>
<evidence type="ECO:0000256" key="3">
    <source>
        <dbReference type="ARBA" id="ARBA00029454"/>
    </source>
</evidence>
<dbReference type="InterPro" id="IPR010071">
    <property type="entry name" value="AA_adenyl_dom"/>
</dbReference>
<evidence type="ECO:0000313" key="7">
    <source>
        <dbReference type="Proteomes" id="UP001149079"/>
    </source>
</evidence>
<dbReference type="PROSITE" id="PS50075">
    <property type="entry name" value="CARRIER"/>
    <property type="match status" value="1"/>
</dbReference>
<dbReference type="NCBIfam" id="TIGR01746">
    <property type="entry name" value="Thioester-redct"/>
    <property type="match status" value="1"/>
</dbReference>
<evidence type="ECO:0000256" key="2">
    <source>
        <dbReference type="ARBA" id="ARBA00022553"/>
    </source>
</evidence>
<organism evidence="6 7">
    <name type="scientific">Penicillium bovifimosum</name>
    <dbReference type="NCBI Taxonomy" id="126998"/>
    <lineage>
        <taxon>Eukaryota</taxon>
        <taxon>Fungi</taxon>
        <taxon>Dikarya</taxon>
        <taxon>Ascomycota</taxon>
        <taxon>Pezizomycotina</taxon>
        <taxon>Eurotiomycetes</taxon>
        <taxon>Eurotiomycetidae</taxon>
        <taxon>Eurotiales</taxon>
        <taxon>Aspergillaceae</taxon>
        <taxon>Penicillium</taxon>
    </lineage>
</organism>
<dbReference type="InterPro" id="IPR025110">
    <property type="entry name" value="AMP-bd_C"/>
</dbReference>
<dbReference type="PANTHER" id="PTHR44845">
    <property type="entry name" value="CARRIER DOMAIN-CONTAINING PROTEIN"/>
    <property type="match status" value="1"/>
</dbReference>
<evidence type="ECO:0000256" key="4">
    <source>
        <dbReference type="SAM" id="MobiDB-lite"/>
    </source>
</evidence>
<dbReference type="CDD" id="cd05930">
    <property type="entry name" value="A_NRPS"/>
    <property type="match status" value="1"/>
</dbReference>
<dbReference type="Gene3D" id="3.40.50.720">
    <property type="entry name" value="NAD(P)-binding Rossmann-like Domain"/>
    <property type="match status" value="1"/>
</dbReference>
<dbReference type="GO" id="GO:0031177">
    <property type="term" value="F:phosphopantetheine binding"/>
    <property type="evidence" value="ECO:0007669"/>
    <property type="project" value="InterPro"/>
</dbReference>
<reference evidence="6" key="2">
    <citation type="journal article" date="2023" name="IMA Fungus">
        <title>Comparative genomic study of the Penicillium genus elucidates a diverse pangenome and 15 lateral gene transfer events.</title>
        <authorList>
            <person name="Petersen C."/>
            <person name="Sorensen T."/>
            <person name="Nielsen M.R."/>
            <person name="Sondergaard T.E."/>
            <person name="Sorensen J.L."/>
            <person name="Fitzpatrick D.A."/>
            <person name="Frisvad J.C."/>
            <person name="Nielsen K.L."/>
        </authorList>
    </citation>
    <scope>NUCLEOTIDE SEQUENCE</scope>
    <source>
        <strain evidence="6">IBT 22155</strain>
    </source>
</reference>
<keyword evidence="1" id="KW-0596">Phosphopantetheine</keyword>
<feature type="domain" description="Carrier" evidence="5">
    <location>
        <begin position="518"/>
        <end position="593"/>
    </location>
</feature>
<sequence length="1012" mass="111947">MESILIQQANSAPNATAVVDDTHIISYRELIMRADVLVDLLEKRSLQPEKPVLTLVQTGLPQVLAHIAVLRAGGTCVPVDPAAPPNRIKGMLEDLDTTLLITSGDSELSAPNVTVIPIEAALDAQVDSNNDQDIPVRAGRPETHRSHIVFTSGSTGRPKPIQVLASSIIHALRNIPTGPLGSSDKSTAMLNPGFDLSLLEIWKPLLDGATVAHVPHIIRNDPFALQNFVKEQKIKFTIVPTALFEVIALTAPEAFHGVRHVIVGGEAVSSSAMRTVLEAGPPENLWNVYGPAETTIYVTMARVDHQEAQRSRITIGHSFGDMKIFLLDHDLQFINEPSVTGELCIAGPQVSPGYLNREDENEKSFVSVDVDGTCTRMYRSGDLAQWRDKAGGSLECIGRADDQIKISGYRVELGEVSRVIEEHPRVHSCVVNYQKESGAEYLEAYVVLGDQELDLDTEELIDWTKKKLPPYMVPSKVFKKQSFPLTSNGKVDREALVSGNSEDETATPHEGTPDESDGDTGDLSTWLASVLEPMLPSWSGNPSDDFFSLGLGSLQAAQFIGRIRRDQGKPISLAQLHSHPTIKTLAEFLAGPSAEDNPESGIERWKHDLKDLGNFNLLSDWRDADEGRVFLTGATGFLGAHILQQLVCMPEVKQVACLARGQSGASASARIQRTLEKYNLWDSRLEKTEKIMVLEGELTDPNLGLGERQFDWLANWASVIFHVGARVNWCEPYETHYGPNILGMSHMIRAATLGRRKPLHYVSSIDVWSVSGFINNVDRVDEDEPLMPHINAAPYDTGYSASQFVAEELLQRARAQGLPTAIYRPGFIVGHSQNAIANANDYFSRLVMGCIQIGYFPDLASQYLEYVTVDYVTSAILHIASDLSNLGRAYHVVPPDRRESVTYEQIHQMLQDLGYPVQKIDYNDWVDKVRESPGNALEAMMPLLEEDVYEGMSRLQTSKNTPLYDPRNTTLALRDTQCMEYVALNSDLLQRFIQNWVDKGEFTLESGRAERG</sequence>
<dbReference type="NCBIfam" id="TIGR01733">
    <property type="entry name" value="AA-adenyl-dom"/>
    <property type="match status" value="1"/>
</dbReference>
<dbReference type="CDD" id="cd05235">
    <property type="entry name" value="SDR_e1"/>
    <property type="match status" value="1"/>
</dbReference>
<dbReference type="Gene3D" id="3.30.300.30">
    <property type="match status" value="1"/>
</dbReference>
<dbReference type="RefSeq" id="XP_056524958.1">
    <property type="nucleotide sequence ID" value="XM_056662845.1"/>
</dbReference>
<evidence type="ECO:0000259" key="5">
    <source>
        <dbReference type="PROSITE" id="PS50075"/>
    </source>
</evidence>
<proteinExistence type="inferred from homology"/>
<comment type="similarity">
    <text evidence="3">Belongs to the NRP synthetase family.</text>
</comment>
<protein>
    <recommendedName>
        <fullName evidence="5">Carrier domain-containing protein</fullName>
    </recommendedName>
</protein>
<dbReference type="Proteomes" id="UP001149079">
    <property type="component" value="Unassembled WGS sequence"/>
</dbReference>
<dbReference type="Gene3D" id="1.10.1200.10">
    <property type="entry name" value="ACP-like"/>
    <property type="match status" value="1"/>
</dbReference>
<name>A0A9W9HB81_9EURO</name>
<dbReference type="GO" id="GO:0044550">
    <property type="term" value="P:secondary metabolite biosynthetic process"/>
    <property type="evidence" value="ECO:0007669"/>
    <property type="project" value="UniProtKB-ARBA"/>
</dbReference>
<dbReference type="InterPro" id="IPR000873">
    <property type="entry name" value="AMP-dep_synth/lig_dom"/>
</dbReference>
<dbReference type="Gene3D" id="2.30.38.10">
    <property type="entry name" value="Luciferase, Domain 3"/>
    <property type="match status" value="1"/>
</dbReference>
<dbReference type="SUPFAM" id="SSF56801">
    <property type="entry name" value="Acetyl-CoA synthetase-like"/>
    <property type="match status" value="1"/>
</dbReference>
<dbReference type="InterPro" id="IPR020806">
    <property type="entry name" value="PKS_PP-bd"/>
</dbReference>
<evidence type="ECO:0000313" key="6">
    <source>
        <dbReference type="EMBL" id="KAJ5143314.1"/>
    </source>
</evidence>
<dbReference type="InterPro" id="IPR036736">
    <property type="entry name" value="ACP-like_sf"/>
</dbReference>
<reference evidence="6" key="1">
    <citation type="submission" date="2022-11" db="EMBL/GenBank/DDBJ databases">
        <authorList>
            <person name="Petersen C."/>
        </authorList>
    </citation>
    <scope>NUCLEOTIDE SEQUENCE</scope>
    <source>
        <strain evidence="6">IBT 22155</strain>
    </source>
</reference>
<dbReference type="InterPro" id="IPR036291">
    <property type="entry name" value="NAD(P)-bd_dom_sf"/>
</dbReference>
<dbReference type="InterPro" id="IPR045851">
    <property type="entry name" value="AMP-bd_C_sf"/>
</dbReference>
<feature type="region of interest" description="Disordered" evidence="4">
    <location>
        <begin position="498"/>
        <end position="523"/>
    </location>
</feature>
<evidence type="ECO:0000256" key="1">
    <source>
        <dbReference type="ARBA" id="ARBA00022450"/>
    </source>
</evidence>
<dbReference type="GeneID" id="81402015"/>
<keyword evidence="2" id="KW-0597">Phosphoprotein</keyword>
<keyword evidence="7" id="KW-1185">Reference proteome</keyword>
<dbReference type="InterPro" id="IPR009081">
    <property type="entry name" value="PP-bd_ACP"/>
</dbReference>
<dbReference type="InterPro" id="IPR020845">
    <property type="entry name" value="AMP-binding_CS"/>
</dbReference>
<dbReference type="Pfam" id="PF07993">
    <property type="entry name" value="NAD_binding_4"/>
    <property type="match status" value="1"/>
</dbReference>
<dbReference type="SUPFAM" id="SSF47336">
    <property type="entry name" value="ACP-like"/>
    <property type="match status" value="1"/>
</dbReference>
<dbReference type="OrthoDB" id="408177at2759"/>
<dbReference type="SMART" id="SM00823">
    <property type="entry name" value="PKS_PP"/>
    <property type="match status" value="1"/>
</dbReference>
<gene>
    <name evidence="6" type="ORF">N7515_002101</name>
</gene>
<comment type="caution">
    <text evidence="6">The sequence shown here is derived from an EMBL/GenBank/DDBJ whole genome shotgun (WGS) entry which is preliminary data.</text>
</comment>
<dbReference type="AlphaFoldDB" id="A0A9W9HB81"/>
<dbReference type="Pfam" id="PF00550">
    <property type="entry name" value="PP-binding"/>
    <property type="match status" value="1"/>
</dbReference>
<dbReference type="SUPFAM" id="SSF51735">
    <property type="entry name" value="NAD(P)-binding Rossmann-fold domains"/>
    <property type="match status" value="1"/>
</dbReference>
<dbReference type="Pfam" id="PF00501">
    <property type="entry name" value="AMP-binding"/>
    <property type="match status" value="1"/>
</dbReference>
<dbReference type="EMBL" id="JAPQKL010000002">
    <property type="protein sequence ID" value="KAJ5143314.1"/>
    <property type="molecule type" value="Genomic_DNA"/>
</dbReference>
<dbReference type="PANTHER" id="PTHR44845:SF6">
    <property type="entry name" value="BETA-ALANINE-ACTIVATING ENZYME"/>
    <property type="match status" value="1"/>
</dbReference>
<dbReference type="Gene3D" id="3.40.50.980">
    <property type="match status" value="2"/>
</dbReference>
<dbReference type="PROSITE" id="PS00455">
    <property type="entry name" value="AMP_BINDING"/>
    <property type="match status" value="1"/>
</dbReference>